<evidence type="ECO:0000313" key="5">
    <source>
        <dbReference type="EMBL" id="MBD8046651.1"/>
    </source>
</evidence>
<comment type="caution">
    <text evidence="5">The sequence shown here is derived from an EMBL/GenBank/DDBJ whole genome shotgun (WGS) entry which is preliminary data.</text>
</comment>
<keyword evidence="6" id="KW-1185">Reference proteome</keyword>
<name>A0ABR8YQX9_9CLOT</name>
<sequence length="242" mass="28485">MFKKKTLTEMGLSDHCWISSIHHFSFEDYCNPLNDKFGVLRVLNDDIIKPRRGFHNHPHKDMEIICYVVEGNLTHEDSMGNRKTLGKDSIQYISAGTGIIHEEHNLDSNDLRMIQMWIYPNKLEVEPSYSNYTFNLEEEKNKWIYMISSKKGFAPVKINQDVNIYNLKLDGNKNEEFKINRNRQGYLLQIEGNSIVENIVFEAKYKNTIKLNKKEALEIYEEEFKIKSITPSHFLLIEMEKS</sequence>
<dbReference type="InterPro" id="IPR011051">
    <property type="entry name" value="RmlC_Cupin_sf"/>
</dbReference>
<gene>
    <name evidence="5" type="ORF">H9637_06275</name>
</gene>
<proteinExistence type="inferred from homology"/>
<dbReference type="EMBL" id="JACSQB010000045">
    <property type="protein sequence ID" value="MBD8046651.1"/>
    <property type="molecule type" value="Genomic_DNA"/>
</dbReference>
<accession>A0ABR8YQX9</accession>
<dbReference type="RefSeq" id="WP_191739624.1">
    <property type="nucleotide sequence ID" value="NZ_JACSQB010000045.1"/>
</dbReference>
<dbReference type="Gene3D" id="2.60.120.10">
    <property type="entry name" value="Jelly Rolls"/>
    <property type="match status" value="2"/>
</dbReference>
<dbReference type="SUPFAM" id="SSF51182">
    <property type="entry name" value="RmlC-like cupins"/>
    <property type="match status" value="1"/>
</dbReference>
<dbReference type="InterPro" id="IPR012093">
    <property type="entry name" value="Pirin"/>
</dbReference>
<dbReference type="PANTHER" id="PTHR43212">
    <property type="entry name" value="QUERCETIN 2,3-DIOXYGENASE"/>
    <property type="match status" value="1"/>
</dbReference>
<evidence type="ECO:0000256" key="1">
    <source>
        <dbReference type="ARBA" id="ARBA00008416"/>
    </source>
</evidence>
<evidence type="ECO:0000256" key="2">
    <source>
        <dbReference type="RuleBase" id="RU003457"/>
    </source>
</evidence>
<dbReference type="InterPro" id="IPR014710">
    <property type="entry name" value="RmlC-like_jellyroll"/>
</dbReference>
<feature type="domain" description="Pirin N-terminal" evidence="3">
    <location>
        <begin position="14"/>
        <end position="118"/>
    </location>
</feature>
<reference evidence="5 6" key="1">
    <citation type="submission" date="2020-08" db="EMBL/GenBank/DDBJ databases">
        <title>A Genomic Blueprint of the Chicken Gut Microbiome.</title>
        <authorList>
            <person name="Gilroy R."/>
            <person name="Ravi A."/>
            <person name="Getino M."/>
            <person name="Pursley I."/>
            <person name="Horton D.L."/>
            <person name="Alikhan N.-F."/>
            <person name="Baker D."/>
            <person name="Gharbi K."/>
            <person name="Hall N."/>
            <person name="Watson M."/>
            <person name="Adriaenssens E.M."/>
            <person name="Foster-Nyarko E."/>
            <person name="Jarju S."/>
            <person name="Secka A."/>
            <person name="Antonio M."/>
            <person name="Oren A."/>
            <person name="Chaudhuri R."/>
            <person name="La Ragione R.M."/>
            <person name="Hildebrand F."/>
            <person name="Pallen M.J."/>
        </authorList>
    </citation>
    <scope>NUCLEOTIDE SEQUENCE [LARGE SCALE GENOMIC DNA]</scope>
    <source>
        <strain evidence="5 6">N37</strain>
    </source>
</reference>
<dbReference type="Pfam" id="PF02678">
    <property type="entry name" value="Pirin"/>
    <property type="match status" value="1"/>
</dbReference>
<feature type="domain" description="Quercetin 2,3-dioxygenase C-terminal cupin" evidence="4">
    <location>
        <begin position="147"/>
        <end position="239"/>
    </location>
</feature>
<organism evidence="5 6">
    <name type="scientific">Clostridium faecium</name>
    <dbReference type="NCBI Taxonomy" id="2762223"/>
    <lineage>
        <taxon>Bacteria</taxon>
        <taxon>Bacillati</taxon>
        <taxon>Bacillota</taxon>
        <taxon>Clostridia</taxon>
        <taxon>Eubacteriales</taxon>
        <taxon>Clostridiaceae</taxon>
        <taxon>Clostridium</taxon>
    </lineage>
</organism>
<dbReference type="PIRSF" id="PIRSF006232">
    <property type="entry name" value="Pirin"/>
    <property type="match status" value="1"/>
</dbReference>
<dbReference type="CDD" id="cd02910">
    <property type="entry name" value="cupin_Yhhw_N"/>
    <property type="match status" value="1"/>
</dbReference>
<dbReference type="InterPro" id="IPR003829">
    <property type="entry name" value="Pirin_N_dom"/>
</dbReference>
<dbReference type="Pfam" id="PF17954">
    <property type="entry name" value="Pirin_C_2"/>
    <property type="match status" value="1"/>
</dbReference>
<dbReference type="Proteomes" id="UP000627166">
    <property type="component" value="Unassembled WGS sequence"/>
</dbReference>
<comment type="similarity">
    <text evidence="1 2">Belongs to the pirin family.</text>
</comment>
<evidence type="ECO:0000259" key="3">
    <source>
        <dbReference type="Pfam" id="PF02678"/>
    </source>
</evidence>
<evidence type="ECO:0000313" key="6">
    <source>
        <dbReference type="Proteomes" id="UP000627166"/>
    </source>
</evidence>
<protein>
    <submittedName>
        <fullName evidence="5">Pirin family protein</fullName>
    </submittedName>
</protein>
<dbReference type="InterPro" id="IPR041602">
    <property type="entry name" value="Quercetinase_C"/>
</dbReference>
<evidence type="ECO:0000259" key="4">
    <source>
        <dbReference type="Pfam" id="PF17954"/>
    </source>
</evidence>
<dbReference type="PANTHER" id="PTHR43212:SF3">
    <property type="entry name" value="QUERCETIN 2,3-DIOXYGENASE"/>
    <property type="match status" value="1"/>
</dbReference>